<protein>
    <submittedName>
        <fullName evidence="1">Uncharacterized protein</fullName>
    </submittedName>
</protein>
<comment type="caution">
    <text evidence="1">The sequence shown here is derived from an EMBL/GenBank/DDBJ whole genome shotgun (WGS) entry which is preliminary data.</text>
</comment>
<dbReference type="Proteomes" id="UP000323426">
    <property type="component" value="Unassembled WGS sequence"/>
</dbReference>
<evidence type="ECO:0000313" key="1">
    <source>
        <dbReference type="EMBL" id="KAA5548614.1"/>
    </source>
</evidence>
<accession>A0A5M6DM52</accession>
<evidence type="ECO:0000313" key="2">
    <source>
        <dbReference type="Proteomes" id="UP000323426"/>
    </source>
</evidence>
<gene>
    <name evidence="1" type="ORF">F0145_03600</name>
</gene>
<sequence length="73" mass="8722">MRPALEEIKTLEAFVNGSLPEEESQELEIRLLWDEYFKQKFQLQQLAYRAIQDAGRQQLRQELKAIHTRLFST</sequence>
<dbReference type="EMBL" id="VWSF01000002">
    <property type="protein sequence ID" value="KAA5548614.1"/>
    <property type="molecule type" value="Genomic_DNA"/>
</dbReference>
<proteinExistence type="predicted"/>
<organism evidence="1 2">
    <name type="scientific">Adhaeribacter rhizoryzae</name>
    <dbReference type="NCBI Taxonomy" id="2607907"/>
    <lineage>
        <taxon>Bacteria</taxon>
        <taxon>Pseudomonadati</taxon>
        <taxon>Bacteroidota</taxon>
        <taxon>Cytophagia</taxon>
        <taxon>Cytophagales</taxon>
        <taxon>Hymenobacteraceae</taxon>
        <taxon>Adhaeribacter</taxon>
    </lineage>
</organism>
<dbReference type="AlphaFoldDB" id="A0A5M6DM52"/>
<keyword evidence="2" id="KW-1185">Reference proteome</keyword>
<name>A0A5M6DM52_9BACT</name>
<dbReference type="RefSeq" id="WP_150086942.1">
    <property type="nucleotide sequence ID" value="NZ_VWSF01000002.1"/>
</dbReference>
<reference evidence="1 2" key="1">
    <citation type="submission" date="2019-09" db="EMBL/GenBank/DDBJ databases">
        <title>Genome sequence and assembly of Adhaeribacter sp.</title>
        <authorList>
            <person name="Chhetri G."/>
        </authorList>
    </citation>
    <scope>NUCLEOTIDE SEQUENCE [LARGE SCALE GENOMIC DNA]</scope>
    <source>
        <strain evidence="1 2">DK36</strain>
    </source>
</reference>